<accession>A0A1I7W0M8</accession>
<sequence length="53" mass="6153">MHAGETVERRAIVVLHGHGDRFLQFQSASFSTEWMRVVESGGKRRQQETTDRH</sequence>
<name>A0A1I7W0M8_LOALO</name>
<protein>
    <submittedName>
        <fullName evidence="2">Uncharacterized protein</fullName>
    </submittedName>
</protein>
<proteinExistence type="predicted"/>
<dbReference type="WBParaSite" id="EN70_8286">
    <property type="protein sequence ID" value="EN70_8286"/>
    <property type="gene ID" value="EN70_8286"/>
</dbReference>
<dbReference type="AlphaFoldDB" id="A0A1I7W0M8"/>
<dbReference type="Proteomes" id="UP000095285">
    <property type="component" value="Unassembled WGS sequence"/>
</dbReference>
<reference evidence="2" key="2">
    <citation type="submission" date="2016-11" db="UniProtKB">
        <authorList>
            <consortium name="WormBaseParasite"/>
        </authorList>
    </citation>
    <scope>IDENTIFICATION</scope>
</reference>
<organism evidence="1 2">
    <name type="scientific">Loa loa</name>
    <name type="common">Eye worm</name>
    <name type="synonym">Filaria loa</name>
    <dbReference type="NCBI Taxonomy" id="7209"/>
    <lineage>
        <taxon>Eukaryota</taxon>
        <taxon>Metazoa</taxon>
        <taxon>Ecdysozoa</taxon>
        <taxon>Nematoda</taxon>
        <taxon>Chromadorea</taxon>
        <taxon>Rhabditida</taxon>
        <taxon>Spirurina</taxon>
        <taxon>Spiruromorpha</taxon>
        <taxon>Filarioidea</taxon>
        <taxon>Onchocercidae</taxon>
        <taxon>Loa</taxon>
    </lineage>
</organism>
<evidence type="ECO:0000313" key="2">
    <source>
        <dbReference type="WBParaSite" id="EN70_8286"/>
    </source>
</evidence>
<evidence type="ECO:0000313" key="1">
    <source>
        <dbReference type="Proteomes" id="UP000095285"/>
    </source>
</evidence>
<keyword evidence="1" id="KW-1185">Reference proteome</keyword>
<reference evidence="1" key="1">
    <citation type="submission" date="2012-04" db="EMBL/GenBank/DDBJ databases">
        <title>The Genome Sequence of Loa loa.</title>
        <authorList>
            <consortium name="The Broad Institute Genome Sequencing Platform"/>
            <consortium name="Broad Institute Genome Sequencing Center for Infectious Disease"/>
            <person name="Nutman T.B."/>
            <person name="Fink D.L."/>
            <person name="Russ C."/>
            <person name="Young S."/>
            <person name="Zeng Q."/>
            <person name="Gargeya S."/>
            <person name="Alvarado L."/>
            <person name="Berlin A."/>
            <person name="Chapman S.B."/>
            <person name="Chen Z."/>
            <person name="Freedman E."/>
            <person name="Gellesch M."/>
            <person name="Goldberg J."/>
            <person name="Griggs A."/>
            <person name="Gujja S."/>
            <person name="Heilman E.R."/>
            <person name="Heiman D."/>
            <person name="Howarth C."/>
            <person name="Mehta T."/>
            <person name="Neiman D."/>
            <person name="Pearson M."/>
            <person name="Roberts A."/>
            <person name="Saif S."/>
            <person name="Shea T."/>
            <person name="Shenoy N."/>
            <person name="Sisk P."/>
            <person name="Stolte C."/>
            <person name="Sykes S."/>
            <person name="White J."/>
            <person name="Yandava C."/>
            <person name="Haas B."/>
            <person name="Henn M.R."/>
            <person name="Nusbaum C."/>
            <person name="Birren B."/>
        </authorList>
    </citation>
    <scope>NUCLEOTIDE SEQUENCE [LARGE SCALE GENOMIC DNA]</scope>
</reference>